<feature type="coiled-coil region" evidence="1">
    <location>
        <begin position="44"/>
        <end position="71"/>
    </location>
</feature>
<comment type="caution">
    <text evidence="3">The sequence shown here is derived from an EMBL/GenBank/DDBJ whole genome shotgun (WGS) entry which is preliminary data.</text>
</comment>
<dbReference type="EMBL" id="BNJF01000003">
    <property type="protein sequence ID" value="GHO47235.1"/>
    <property type="molecule type" value="Genomic_DNA"/>
</dbReference>
<accession>A0A8J3I5M4</accession>
<keyword evidence="1" id="KW-0175">Coiled coil</keyword>
<dbReference type="AlphaFoldDB" id="A0A8J3I5M4"/>
<gene>
    <name evidence="3" type="ORF">KSX_53980</name>
</gene>
<keyword evidence="4" id="KW-1185">Reference proteome</keyword>
<name>A0A8J3I5M4_9CHLR</name>
<evidence type="ECO:0000313" key="3">
    <source>
        <dbReference type="EMBL" id="GHO47235.1"/>
    </source>
</evidence>
<dbReference type="Proteomes" id="UP000612362">
    <property type="component" value="Unassembled WGS sequence"/>
</dbReference>
<protein>
    <recommendedName>
        <fullName evidence="5">Transposase</fullName>
    </recommendedName>
</protein>
<evidence type="ECO:0008006" key="5">
    <source>
        <dbReference type="Google" id="ProtNLM"/>
    </source>
</evidence>
<evidence type="ECO:0000256" key="1">
    <source>
        <dbReference type="SAM" id="Coils"/>
    </source>
</evidence>
<evidence type="ECO:0000256" key="2">
    <source>
        <dbReference type="SAM" id="MobiDB-lite"/>
    </source>
</evidence>
<evidence type="ECO:0000313" key="4">
    <source>
        <dbReference type="Proteomes" id="UP000612362"/>
    </source>
</evidence>
<reference evidence="3" key="1">
    <citation type="submission" date="2020-10" db="EMBL/GenBank/DDBJ databases">
        <title>Taxonomic study of unclassified bacteria belonging to the class Ktedonobacteria.</title>
        <authorList>
            <person name="Yabe S."/>
            <person name="Wang C.M."/>
            <person name="Zheng Y."/>
            <person name="Sakai Y."/>
            <person name="Cavaletti L."/>
            <person name="Monciardini P."/>
            <person name="Donadio S."/>
        </authorList>
    </citation>
    <scope>NUCLEOTIDE SEQUENCE</scope>
    <source>
        <strain evidence="3">SOSP1-1</strain>
    </source>
</reference>
<proteinExistence type="predicted"/>
<sequence>MVQMSGKSQKQVTDDLGVAMSTLSRWCSELAANGERAFVGSGNLQPEAEELRRLRRENEVLRQERDILKRGMLLRSTTADEPGYTWKEGSQRTGRSSRLISLELG</sequence>
<dbReference type="SUPFAM" id="SSF46689">
    <property type="entry name" value="Homeodomain-like"/>
    <property type="match status" value="1"/>
</dbReference>
<feature type="region of interest" description="Disordered" evidence="2">
    <location>
        <begin position="80"/>
        <end position="105"/>
    </location>
</feature>
<dbReference type="InterPro" id="IPR009057">
    <property type="entry name" value="Homeodomain-like_sf"/>
</dbReference>
<dbReference type="Gene3D" id="1.10.10.60">
    <property type="entry name" value="Homeodomain-like"/>
    <property type="match status" value="1"/>
</dbReference>
<organism evidence="3 4">
    <name type="scientific">Ktedonospora formicarum</name>
    <dbReference type="NCBI Taxonomy" id="2778364"/>
    <lineage>
        <taxon>Bacteria</taxon>
        <taxon>Bacillati</taxon>
        <taxon>Chloroflexota</taxon>
        <taxon>Ktedonobacteria</taxon>
        <taxon>Ktedonobacterales</taxon>
        <taxon>Ktedonobacteraceae</taxon>
        <taxon>Ktedonospora</taxon>
    </lineage>
</organism>